<feature type="non-terminal residue" evidence="1">
    <location>
        <position position="1"/>
    </location>
</feature>
<dbReference type="EMBL" id="CASHTH010004209">
    <property type="protein sequence ID" value="CAI8054774.1"/>
    <property type="molecule type" value="Genomic_DNA"/>
</dbReference>
<dbReference type="GO" id="GO:0000245">
    <property type="term" value="P:spliceosomal complex assembly"/>
    <property type="evidence" value="ECO:0007669"/>
    <property type="project" value="InterPro"/>
</dbReference>
<organism evidence="1 2">
    <name type="scientific">Geodia barretti</name>
    <name type="common">Barrett's horny sponge</name>
    <dbReference type="NCBI Taxonomy" id="519541"/>
    <lineage>
        <taxon>Eukaryota</taxon>
        <taxon>Metazoa</taxon>
        <taxon>Porifera</taxon>
        <taxon>Demospongiae</taxon>
        <taxon>Heteroscleromorpha</taxon>
        <taxon>Tetractinellida</taxon>
        <taxon>Astrophorina</taxon>
        <taxon>Geodiidae</taxon>
        <taxon>Geodia</taxon>
    </lineage>
</organism>
<sequence length="184" mass="20369">AQRISPIGAPGRTVQRKHNVSWIRVILSFPAIQAKISTMAFAATHEDIEAQIEEIQARRRAGVAEEGAGNGTNDKVGLNSLGHFDMNVYTSGDKSGYVTSIPANEDEDEAEEDMGIGPPPARATYHAPSDVMADIPHNEQASDPFADTRRPKIIDRHDDYHRRKMANMFYSPFRADPFATAMCW</sequence>
<evidence type="ECO:0000313" key="1">
    <source>
        <dbReference type="EMBL" id="CAI8054774.1"/>
    </source>
</evidence>
<evidence type="ECO:0000313" key="2">
    <source>
        <dbReference type="Proteomes" id="UP001174909"/>
    </source>
</evidence>
<accession>A0AA35XEU4</accession>
<dbReference type="AlphaFoldDB" id="A0AA35XEU4"/>
<dbReference type="GO" id="GO:0003729">
    <property type="term" value="F:mRNA binding"/>
    <property type="evidence" value="ECO:0007669"/>
    <property type="project" value="InterPro"/>
</dbReference>
<dbReference type="Proteomes" id="UP001174909">
    <property type="component" value="Unassembled WGS sequence"/>
</dbReference>
<dbReference type="PANTHER" id="PTHR12097">
    <property type="entry name" value="SPLICING FACTOR 3B, SUBUNIT 1-RELATED"/>
    <property type="match status" value="1"/>
</dbReference>
<protein>
    <submittedName>
        <fullName evidence="1">Splicing factor 3B subunit 1</fullName>
    </submittedName>
</protein>
<dbReference type="InterPro" id="IPR038737">
    <property type="entry name" value="SF3b_su1-like"/>
</dbReference>
<proteinExistence type="predicted"/>
<reference evidence="1" key="1">
    <citation type="submission" date="2023-03" db="EMBL/GenBank/DDBJ databases">
        <authorList>
            <person name="Steffen K."/>
            <person name="Cardenas P."/>
        </authorList>
    </citation>
    <scope>NUCLEOTIDE SEQUENCE</scope>
</reference>
<keyword evidence="2" id="KW-1185">Reference proteome</keyword>
<gene>
    <name evidence="1" type="ORF">GBAR_LOCUS29867</name>
</gene>
<comment type="caution">
    <text evidence="1">The sequence shown here is derived from an EMBL/GenBank/DDBJ whole genome shotgun (WGS) entry which is preliminary data.</text>
</comment>
<name>A0AA35XEU4_GEOBA</name>